<accession>A0AAU8HXZ8</accession>
<evidence type="ECO:0000313" key="1">
    <source>
        <dbReference type="EMBL" id="XCI77524.1"/>
    </source>
</evidence>
<reference evidence="1" key="1">
    <citation type="submission" date="2024-03" db="EMBL/GenBank/DDBJ databases">
        <authorList>
            <person name="Chantapakul B."/>
            <person name="Wang S."/>
        </authorList>
    </citation>
    <scope>NUCLEOTIDE SEQUENCE</scope>
</reference>
<dbReference type="EMBL" id="PP429226">
    <property type="protein sequence ID" value="XCI77524.1"/>
    <property type="molecule type" value="Genomic_DNA"/>
</dbReference>
<gene>
    <name evidence="1" type="ORF">LDCGVIBL_CDS0166</name>
</gene>
<name>A0AAU8HXZ8_9CAUD</name>
<proteinExistence type="predicted"/>
<organism evidence="1">
    <name type="scientific">Rhizobium phage LG08</name>
    <dbReference type="NCBI Taxonomy" id="3129229"/>
    <lineage>
        <taxon>Viruses</taxon>
        <taxon>Duplodnaviria</taxon>
        <taxon>Heunggongvirae</taxon>
        <taxon>Uroviricota</taxon>
        <taxon>Caudoviricetes</taxon>
    </lineage>
</organism>
<sequence length="126" mass="14199">MNILAQAIEQIKSYSCGCKPVCQCNSETALRIRLDVIGDILEEALETHERTNPPIGFQYRSISSEIKRTYVYPDGKEYTIVQPVTLYISDSGGHRVTDRDGFVHAPSRGWIAIKWVPSDIANPIQF</sequence>
<protein>
    <submittedName>
        <fullName evidence="1">Uncharacterized protein</fullName>
    </submittedName>
</protein>